<dbReference type="Gene3D" id="1.10.10.10">
    <property type="entry name" value="Winged helix-like DNA-binding domain superfamily/Winged helix DNA-binding domain"/>
    <property type="match status" value="1"/>
</dbReference>
<feature type="domain" description="Methylguanine DNA methyltransferase ribonuclease-like" evidence="17">
    <location>
        <begin position="7"/>
        <end position="74"/>
    </location>
</feature>
<evidence type="ECO:0000256" key="1">
    <source>
        <dbReference type="ARBA" id="ARBA00001286"/>
    </source>
</evidence>
<keyword evidence="11" id="KW-0227">DNA damage</keyword>
<evidence type="ECO:0000256" key="7">
    <source>
        <dbReference type="ARBA" id="ARBA00022553"/>
    </source>
</evidence>
<dbReference type="GO" id="GO:0006281">
    <property type="term" value="P:DNA repair"/>
    <property type="evidence" value="ECO:0007669"/>
    <property type="project" value="UniProtKB-KW"/>
</dbReference>
<dbReference type="PANTHER" id="PTHR46460:SF1">
    <property type="entry name" value="METHYLATED-DNA--PROTEIN-CYSTEINE METHYLTRANSFERASE"/>
    <property type="match status" value="1"/>
</dbReference>
<feature type="domain" description="Methylated-DNA-[protein]-cysteine S-methyltransferase DNA binding" evidence="16">
    <location>
        <begin position="90"/>
        <end position="164"/>
    </location>
</feature>
<dbReference type="SUPFAM" id="SSF53155">
    <property type="entry name" value="Methylated DNA-protein cysteine methyltransferase domain"/>
    <property type="match status" value="1"/>
</dbReference>
<dbReference type="Proteomes" id="UP000321617">
    <property type="component" value="Unassembled WGS sequence"/>
</dbReference>
<accession>A0A562VC53</accession>
<protein>
    <recommendedName>
        <fullName evidence="6">Methylated-DNA--protein-cysteine methyltransferase</fullName>
        <ecNumber evidence="5">2.1.1.63</ecNumber>
    </recommendedName>
</protein>
<evidence type="ECO:0000256" key="9">
    <source>
        <dbReference type="ARBA" id="ARBA00022679"/>
    </source>
</evidence>
<dbReference type="InterPro" id="IPR036388">
    <property type="entry name" value="WH-like_DNA-bd_sf"/>
</dbReference>
<dbReference type="Gene3D" id="3.30.160.70">
    <property type="entry name" value="Methylated DNA-protein cysteine methyltransferase domain"/>
    <property type="match status" value="1"/>
</dbReference>
<evidence type="ECO:0000256" key="4">
    <source>
        <dbReference type="ARBA" id="ARBA00008711"/>
    </source>
</evidence>
<dbReference type="PROSITE" id="PS00374">
    <property type="entry name" value="MGMT"/>
    <property type="match status" value="1"/>
</dbReference>
<evidence type="ECO:0000256" key="2">
    <source>
        <dbReference type="ARBA" id="ARBA00001947"/>
    </source>
</evidence>
<dbReference type="InterPro" id="IPR008332">
    <property type="entry name" value="MethylG_MeTrfase_N"/>
</dbReference>
<keyword evidence="9 18" id="KW-0808">Transferase</keyword>
<evidence type="ECO:0000259" key="17">
    <source>
        <dbReference type="Pfam" id="PF02870"/>
    </source>
</evidence>
<evidence type="ECO:0000256" key="11">
    <source>
        <dbReference type="ARBA" id="ARBA00022763"/>
    </source>
</evidence>
<dbReference type="FunFam" id="1.10.10.10:FF:000214">
    <property type="entry name" value="Methylated-DNA--protein-cysteine methyltransferase"/>
    <property type="match status" value="1"/>
</dbReference>
<dbReference type="SUPFAM" id="SSF46767">
    <property type="entry name" value="Methylated DNA-protein cysteine methyltransferase, C-terminal domain"/>
    <property type="match status" value="1"/>
</dbReference>
<evidence type="ECO:0000256" key="15">
    <source>
        <dbReference type="ARBA" id="ARBA00049348"/>
    </source>
</evidence>
<dbReference type="PANTHER" id="PTHR46460">
    <property type="entry name" value="METHYLATED-DNA--PROTEIN-CYSTEINE METHYLTRANSFERASE"/>
    <property type="match status" value="1"/>
</dbReference>
<dbReference type="EC" id="2.1.1.63" evidence="5"/>
<sequence length="171" mass="17420">MPGLASTTVNSPIGPVGVVCSPAGVRRVSFGPLPDADVPPGPASPDAAAHLASVCRELTEFFAGARTRFDTPVDWSLSDGWPLTVRRRLFEAVGYGETVSYGGLAALAGRPDGARAVGGIMAGNPVPVVVPCHRVVAADGGIGGFAGSGGRMVETKRRLLELEGSAPPTLF</sequence>
<dbReference type="Pfam" id="PF02870">
    <property type="entry name" value="Methyltransf_1N"/>
    <property type="match status" value="1"/>
</dbReference>
<dbReference type="RefSeq" id="WP_147134124.1">
    <property type="nucleotide sequence ID" value="NZ_BAABIJ010000001.1"/>
</dbReference>
<evidence type="ECO:0000313" key="18">
    <source>
        <dbReference type="EMBL" id="TWJ15438.1"/>
    </source>
</evidence>
<dbReference type="InterPro" id="IPR014048">
    <property type="entry name" value="MethylDNA_cys_MeTrfase_DNA-bd"/>
</dbReference>
<evidence type="ECO:0000256" key="13">
    <source>
        <dbReference type="ARBA" id="ARBA00023125"/>
    </source>
</evidence>
<evidence type="ECO:0000256" key="6">
    <source>
        <dbReference type="ARBA" id="ARBA00015377"/>
    </source>
</evidence>
<gene>
    <name evidence="18" type="ORF">LX16_1143</name>
</gene>
<comment type="catalytic activity">
    <reaction evidence="1">
        <text>a 4-O-methyl-thymidine in DNA + L-cysteinyl-[protein] = a thymidine in DNA + S-methyl-L-cysteinyl-[protein]</text>
        <dbReference type="Rhea" id="RHEA:53428"/>
        <dbReference type="Rhea" id="RHEA-COMP:10131"/>
        <dbReference type="Rhea" id="RHEA-COMP:10132"/>
        <dbReference type="Rhea" id="RHEA-COMP:13555"/>
        <dbReference type="Rhea" id="RHEA-COMP:13556"/>
        <dbReference type="ChEBI" id="CHEBI:29950"/>
        <dbReference type="ChEBI" id="CHEBI:82612"/>
        <dbReference type="ChEBI" id="CHEBI:137386"/>
        <dbReference type="ChEBI" id="CHEBI:137387"/>
        <dbReference type="EC" id="2.1.1.63"/>
    </reaction>
</comment>
<keyword evidence="8 18" id="KW-0489">Methyltransferase</keyword>
<comment type="catalytic activity">
    <reaction evidence="15">
        <text>a 6-O-methyl-2'-deoxyguanosine in DNA + L-cysteinyl-[protein] = S-methyl-L-cysteinyl-[protein] + a 2'-deoxyguanosine in DNA</text>
        <dbReference type="Rhea" id="RHEA:24000"/>
        <dbReference type="Rhea" id="RHEA-COMP:10131"/>
        <dbReference type="Rhea" id="RHEA-COMP:10132"/>
        <dbReference type="Rhea" id="RHEA-COMP:11367"/>
        <dbReference type="Rhea" id="RHEA-COMP:11368"/>
        <dbReference type="ChEBI" id="CHEBI:29950"/>
        <dbReference type="ChEBI" id="CHEBI:82612"/>
        <dbReference type="ChEBI" id="CHEBI:85445"/>
        <dbReference type="ChEBI" id="CHEBI:85448"/>
        <dbReference type="EC" id="2.1.1.63"/>
    </reaction>
</comment>
<dbReference type="GO" id="GO:0046872">
    <property type="term" value="F:metal ion binding"/>
    <property type="evidence" value="ECO:0007669"/>
    <property type="project" value="UniProtKB-KW"/>
</dbReference>
<dbReference type="EMBL" id="VLLL01000005">
    <property type="protein sequence ID" value="TWJ15438.1"/>
    <property type="molecule type" value="Genomic_DNA"/>
</dbReference>
<evidence type="ECO:0000256" key="14">
    <source>
        <dbReference type="ARBA" id="ARBA00023204"/>
    </source>
</evidence>
<evidence type="ECO:0000259" key="16">
    <source>
        <dbReference type="Pfam" id="PF01035"/>
    </source>
</evidence>
<dbReference type="InterPro" id="IPR036217">
    <property type="entry name" value="MethylDNA_cys_MeTrfase_DNAb"/>
</dbReference>
<organism evidence="18 19">
    <name type="scientific">Stackebrandtia albiflava</name>
    <dbReference type="NCBI Taxonomy" id="406432"/>
    <lineage>
        <taxon>Bacteria</taxon>
        <taxon>Bacillati</taxon>
        <taxon>Actinomycetota</taxon>
        <taxon>Actinomycetes</taxon>
        <taxon>Glycomycetales</taxon>
        <taxon>Glycomycetaceae</taxon>
        <taxon>Stackebrandtia</taxon>
    </lineage>
</organism>
<comment type="function">
    <text evidence="3">Involved in the cellular defense against the biological effects of O6-methylguanine (O6-MeG) and O4-methylthymine (O4-MeT) in DNA. Repairs the methylated nucleobase in DNA by stoichiometrically transferring the methyl group to a cysteine residue in the enzyme. This is a suicide reaction: the enzyme is irreversibly inactivated.</text>
</comment>
<dbReference type="GO" id="GO:0032259">
    <property type="term" value="P:methylation"/>
    <property type="evidence" value="ECO:0007669"/>
    <property type="project" value="UniProtKB-KW"/>
</dbReference>
<evidence type="ECO:0000256" key="3">
    <source>
        <dbReference type="ARBA" id="ARBA00003317"/>
    </source>
</evidence>
<evidence type="ECO:0000256" key="5">
    <source>
        <dbReference type="ARBA" id="ARBA00011918"/>
    </source>
</evidence>
<dbReference type="GO" id="GO:0003908">
    <property type="term" value="F:methylated-DNA-[protein]-cysteine S-methyltransferase activity"/>
    <property type="evidence" value="ECO:0007669"/>
    <property type="project" value="UniProtKB-EC"/>
</dbReference>
<evidence type="ECO:0000256" key="10">
    <source>
        <dbReference type="ARBA" id="ARBA00022723"/>
    </source>
</evidence>
<dbReference type="OrthoDB" id="9802228at2"/>
<proteinExistence type="inferred from homology"/>
<dbReference type="AlphaFoldDB" id="A0A562VC53"/>
<keyword evidence="12" id="KW-0862">Zinc</keyword>
<dbReference type="Pfam" id="PF01035">
    <property type="entry name" value="DNA_binding_1"/>
    <property type="match status" value="1"/>
</dbReference>
<evidence type="ECO:0000256" key="12">
    <source>
        <dbReference type="ARBA" id="ARBA00022833"/>
    </source>
</evidence>
<dbReference type="NCBIfam" id="TIGR00589">
    <property type="entry name" value="ogt"/>
    <property type="match status" value="1"/>
</dbReference>
<keyword evidence="10" id="KW-0479">Metal-binding</keyword>
<keyword evidence="19" id="KW-1185">Reference proteome</keyword>
<comment type="caution">
    <text evidence="18">The sequence shown here is derived from an EMBL/GenBank/DDBJ whole genome shotgun (WGS) entry which is preliminary data.</text>
</comment>
<dbReference type="GO" id="GO:0003677">
    <property type="term" value="F:DNA binding"/>
    <property type="evidence" value="ECO:0007669"/>
    <property type="project" value="UniProtKB-KW"/>
</dbReference>
<comment type="cofactor">
    <cofactor evidence="2">
        <name>Zn(2+)</name>
        <dbReference type="ChEBI" id="CHEBI:29105"/>
    </cofactor>
</comment>
<comment type="similarity">
    <text evidence="4">Belongs to the MGMT family.</text>
</comment>
<keyword evidence="13" id="KW-0238">DNA-binding</keyword>
<keyword evidence="7" id="KW-0597">Phosphoprotein</keyword>
<evidence type="ECO:0000256" key="8">
    <source>
        <dbReference type="ARBA" id="ARBA00022603"/>
    </source>
</evidence>
<dbReference type="InterPro" id="IPR001497">
    <property type="entry name" value="MethylDNA_cys_MeTrfase_AS"/>
</dbReference>
<evidence type="ECO:0000313" key="19">
    <source>
        <dbReference type="Proteomes" id="UP000321617"/>
    </source>
</evidence>
<reference evidence="18 19" key="1">
    <citation type="journal article" date="2013" name="Stand. Genomic Sci.">
        <title>Genomic Encyclopedia of Type Strains, Phase I: The one thousand microbial genomes (KMG-I) project.</title>
        <authorList>
            <person name="Kyrpides N.C."/>
            <person name="Woyke T."/>
            <person name="Eisen J.A."/>
            <person name="Garrity G."/>
            <person name="Lilburn T.G."/>
            <person name="Beck B.J."/>
            <person name="Whitman W.B."/>
            <person name="Hugenholtz P."/>
            <person name="Klenk H.P."/>
        </authorList>
    </citation>
    <scope>NUCLEOTIDE SEQUENCE [LARGE SCALE GENOMIC DNA]</scope>
    <source>
        <strain evidence="18 19">DSM 45044</strain>
    </source>
</reference>
<name>A0A562VC53_9ACTN</name>
<keyword evidence="14" id="KW-0234">DNA repair</keyword>
<dbReference type="CDD" id="cd06445">
    <property type="entry name" value="ATase"/>
    <property type="match status" value="1"/>
</dbReference>
<dbReference type="InterPro" id="IPR036631">
    <property type="entry name" value="MGMT_N_sf"/>
</dbReference>